<sequence length="81" mass="9271">MPLVVNGMKITNKKARQNEFVGLKIFSLTEISMESERTSIRFSIQLTCSGLFFPALPAFNLAFYSGNNKLRFRFPIFKVAF</sequence>
<feature type="transmembrane region" description="Helical" evidence="1">
    <location>
        <begin position="42"/>
        <end position="64"/>
    </location>
</feature>
<keyword evidence="3" id="KW-1185">Reference proteome</keyword>
<accession>A0A378B0U5</accession>
<name>A0A378B0U5_KLEPO</name>
<evidence type="ECO:0000256" key="1">
    <source>
        <dbReference type="SAM" id="Phobius"/>
    </source>
</evidence>
<gene>
    <name evidence="2" type="ORF">NCTC5050_03871</name>
</gene>
<dbReference type="AlphaFoldDB" id="A0A378B0U5"/>
<protein>
    <submittedName>
        <fullName evidence="2">Uncharacterized protein</fullName>
    </submittedName>
</protein>
<keyword evidence="1" id="KW-0472">Membrane</keyword>
<dbReference type="Proteomes" id="UP000255382">
    <property type="component" value="Unassembled WGS sequence"/>
</dbReference>
<proteinExistence type="predicted"/>
<evidence type="ECO:0000313" key="3">
    <source>
        <dbReference type="Proteomes" id="UP000255382"/>
    </source>
</evidence>
<keyword evidence="1" id="KW-1133">Transmembrane helix</keyword>
<dbReference type="EMBL" id="UGLZ01000005">
    <property type="protein sequence ID" value="STV26793.1"/>
    <property type="molecule type" value="Genomic_DNA"/>
</dbReference>
<evidence type="ECO:0000313" key="2">
    <source>
        <dbReference type="EMBL" id="STV26793.1"/>
    </source>
</evidence>
<keyword evidence="1" id="KW-0812">Transmembrane</keyword>
<reference evidence="2 3" key="1">
    <citation type="submission" date="2018-06" db="EMBL/GenBank/DDBJ databases">
        <authorList>
            <consortium name="Pathogen Informatics"/>
            <person name="Doyle S."/>
        </authorList>
    </citation>
    <scope>NUCLEOTIDE SEQUENCE [LARGE SCALE GENOMIC DNA]</scope>
    <source>
        <strain evidence="2 3">NCTC5050</strain>
    </source>
</reference>
<organism evidence="2 3">
    <name type="scientific">Klebsiella pneumoniae subsp. ozaenae</name>
    <dbReference type="NCBI Taxonomy" id="574"/>
    <lineage>
        <taxon>Bacteria</taxon>
        <taxon>Pseudomonadati</taxon>
        <taxon>Pseudomonadota</taxon>
        <taxon>Gammaproteobacteria</taxon>
        <taxon>Enterobacterales</taxon>
        <taxon>Enterobacteriaceae</taxon>
        <taxon>Klebsiella/Raoultella group</taxon>
        <taxon>Klebsiella</taxon>
        <taxon>Klebsiella pneumoniae complex</taxon>
    </lineage>
</organism>